<dbReference type="Pfam" id="PF17128">
    <property type="entry name" value="DUF5107"/>
    <property type="match status" value="1"/>
</dbReference>
<feature type="domain" description="DUF5107" evidence="3">
    <location>
        <begin position="38"/>
        <end position="342"/>
    </location>
</feature>
<dbReference type="Pfam" id="PF13414">
    <property type="entry name" value="TPR_11"/>
    <property type="match status" value="1"/>
</dbReference>
<name>A0ABU9HKX4_9FLAO</name>
<comment type="caution">
    <text evidence="4">The sequence shown here is derived from an EMBL/GenBank/DDBJ whole genome shotgun (WGS) entry which is preliminary data.</text>
</comment>
<dbReference type="Proteomes" id="UP001398556">
    <property type="component" value="Unassembled WGS sequence"/>
</dbReference>
<dbReference type="Gene3D" id="1.25.40.10">
    <property type="entry name" value="Tetratricopeptide repeat domain"/>
    <property type="match status" value="4"/>
</dbReference>
<dbReference type="InterPro" id="IPR019734">
    <property type="entry name" value="TPR_rpt"/>
</dbReference>
<dbReference type="EMBL" id="JBBYHU010000009">
    <property type="protein sequence ID" value="MEL1240767.1"/>
    <property type="molecule type" value="Genomic_DNA"/>
</dbReference>
<evidence type="ECO:0000313" key="5">
    <source>
        <dbReference type="Proteomes" id="UP001398556"/>
    </source>
</evidence>
<sequence>MSVKAWQEDVVIPTYEIGKAEKNPIFLEKRVYQGSSGAVYPYPVVEKIEDEKQDKIYNAIYLENEYIKVMILPELGGRVQMAYDKIKQRHFIYYNQVIKPALVGLTGPWISGGIEFNWPQHHRPSTFLPVDHTIETNADGSITVWVSENEKMFHQKGMAGFTLHLGKAYLEIKGKLYNPTPVPQTFLWWANPAVAVNEHYQSVFPPDVHAVFDHGKRDVSTFPIATGTYYKVDYSAGVDISNYKNIPVPTSYMAINSEFNFVGGYENDTQAGVLHVANHHISPGKKQWTWGNGDFGKAWDRNLTDEDGPYIELMAGVYTDNQPDFSWMQPYEEKTFTQYFLPYRELGVVKNASQDILMNIDKNEDKAVIKIFATSLQKNAKIVLGGFFEEITDLSPEAVYEREVTVGTAKIIDLALFVFAENGRELLSIKAEEQKEKEKPEPAKAALSPEETPTCEQLYLTGLHLEQYRHATYVATDYYLEALKRDPSDVRNNNAMGLWLLRRGKFAESEKYFQAAIDTQLQRNPNPYDGEPHYNLGLALQYQSKYKEAYDAFYKSCWNAAMQDAGYFGCAQISCVNTNFQEALYEIDKSLVRNWHNQKARTLKVAILRKLSKNEDALALIKDSLKIDLFNFGCRFEAYLISNDSSILEEMHAVMRGEIHNYEIVALDYIAAGMYDEAVQIIEEGIKVCQTTPMTYYYMGWALNLASKDSKVAFEKAASHAPEYCFPNRLEAILALEIAQKVNPKDAKAPYYLGNLWYDKRQYSEAIDCWEKSISIDAAFPTAHRNLALAYFNKLGQQEKAIASLEKAFSLDTSDARILMELDQLYKRICRPHQERLEFLKKHYHLVQQRDDVYLEYATLCNQLNDFKQAIDLIDIKIFHPWEGGEGKVPNQYQIARVELAKKHLSEKEFEKAIVLLNACLEYPHNLGEGKLDGAQENDFHYWLGCAYEGLGNIELAKEYWQLAKDGSSEPAAAIFYNDQKPDKIFYQGLALLKLGNTEEAQQRFDALIAFGNRYINELIKLDYFAVSLPDLLIWEDDLTFRNKIHCHYMLGLGYFGLDKMDKAMFHLKEAAKMDSNHQGVQVHLAMVNSIQKEII</sequence>
<dbReference type="InterPro" id="IPR011990">
    <property type="entry name" value="TPR-like_helical_dom_sf"/>
</dbReference>
<accession>A0ABU9HKX4</accession>
<evidence type="ECO:0000313" key="4">
    <source>
        <dbReference type="EMBL" id="MEL1240767.1"/>
    </source>
</evidence>
<dbReference type="PANTHER" id="PTHR12558:SF47">
    <property type="entry name" value="LIPOPOLYSACCHARIDE ASSEMBLY PROTEIN B"/>
    <property type="match status" value="1"/>
</dbReference>
<proteinExistence type="predicted"/>
<protein>
    <submittedName>
        <fullName evidence="4">DUF5107 domain-containing protein</fullName>
    </submittedName>
</protein>
<dbReference type="Pfam" id="PF13181">
    <property type="entry name" value="TPR_8"/>
    <property type="match status" value="2"/>
</dbReference>
<gene>
    <name evidence="4" type="ORF">AAEO59_06875</name>
</gene>
<evidence type="ECO:0000256" key="1">
    <source>
        <dbReference type="PROSITE-ProRule" id="PRU00339"/>
    </source>
</evidence>
<organism evidence="4 5">
    <name type="scientific">Flavobacterium flavipallidum</name>
    <dbReference type="NCBI Taxonomy" id="3139140"/>
    <lineage>
        <taxon>Bacteria</taxon>
        <taxon>Pseudomonadati</taxon>
        <taxon>Bacteroidota</taxon>
        <taxon>Flavobacteriia</taxon>
        <taxon>Flavobacteriales</taxon>
        <taxon>Flavobacteriaceae</taxon>
        <taxon>Flavobacterium</taxon>
    </lineage>
</organism>
<dbReference type="PANTHER" id="PTHR12558">
    <property type="entry name" value="CELL DIVISION CYCLE 16,23,27"/>
    <property type="match status" value="1"/>
</dbReference>
<feature type="compositionally biased region" description="Basic and acidic residues" evidence="2">
    <location>
        <begin position="431"/>
        <end position="442"/>
    </location>
</feature>
<keyword evidence="1" id="KW-0802">TPR repeat</keyword>
<dbReference type="SUPFAM" id="SSF48452">
    <property type="entry name" value="TPR-like"/>
    <property type="match status" value="3"/>
</dbReference>
<reference evidence="4 5" key="1">
    <citation type="submission" date="2024-04" db="EMBL/GenBank/DDBJ databases">
        <title>Flavobacterium sp. DGU99 16S ribosomal RNA gene Genome sequencing and assembly.</title>
        <authorList>
            <person name="Park S."/>
        </authorList>
    </citation>
    <scope>NUCLEOTIDE SEQUENCE [LARGE SCALE GENOMIC DNA]</scope>
    <source>
        <strain evidence="4 5">DGU99</strain>
    </source>
</reference>
<evidence type="ECO:0000256" key="2">
    <source>
        <dbReference type="SAM" id="MobiDB-lite"/>
    </source>
</evidence>
<dbReference type="InterPro" id="IPR033396">
    <property type="entry name" value="DUF5107"/>
</dbReference>
<feature type="repeat" description="TPR" evidence="1">
    <location>
        <begin position="747"/>
        <end position="780"/>
    </location>
</feature>
<evidence type="ECO:0000259" key="3">
    <source>
        <dbReference type="Pfam" id="PF17128"/>
    </source>
</evidence>
<dbReference type="SMART" id="SM00028">
    <property type="entry name" value="TPR"/>
    <property type="match status" value="7"/>
</dbReference>
<dbReference type="RefSeq" id="WP_341699998.1">
    <property type="nucleotide sequence ID" value="NZ_JBBYHU010000009.1"/>
</dbReference>
<feature type="region of interest" description="Disordered" evidence="2">
    <location>
        <begin position="431"/>
        <end position="450"/>
    </location>
</feature>
<dbReference type="PROSITE" id="PS50005">
    <property type="entry name" value="TPR"/>
    <property type="match status" value="1"/>
</dbReference>
<keyword evidence="5" id="KW-1185">Reference proteome</keyword>